<evidence type="ECO:0000313" key="9">
    <source>
        <dbReference type="Proteomes" id="UP000663864"/>
    </source>
</evidence>
<proteinExistence type="inferred from homology"/>
<evidence type="ECO:0000256" key="2">
    <source>
        <dbReference type="ARBA" id="ARBA00004245"/>
    </source>
</evidence>
<evidence type="ECO:0000256" key="7">
    <source>
        <dbReference type="ARBA" id="ARBA00038483"/>
    </source>
</evidence>
<dbReference type="CDD" id="cd10216">
    <property type="entry name" value="ASKHA_NBD_Arp1"/>
    <property type="match status" value="1"/>
</dbReference>
<name>A0A813XV43_9BILA</name>
<dbReference type="SMART" id="SM00268">
    <property type="entry name" value="ACTIN"/>
    <property type="match status" value="1"/>
</dbReference>
<dbReference type="InterPro" id="IPR020902">
    <property type="entry name" value="Actin/actin-like_CS"/>
</dbReference>
<evidence type="ECO:0000256" key="4">
    <source>
        <dbReference type="ARBA" id="ARBA00022741"/>
    </source>
</evidence>
<evidence type="ECO:0000256" key="6">
    <source>
        <dbReference type="ARBA" id="ARBA00023212"/>
    </source>
</evidence>
<reference evidence="8" key="1">
    <citation type="submission" date="2021-02" db="EMBL/GenBank/DDBJ databases">
        <authorList>
            <person name="Nowell W R."/>
        </authorList>
    </citation>
    <scope>NUCLEOTIDE SEQUENCE</scope>
</reference>
<dbReference type="Gene3D" id="3.30.420.40">
    <property type="match status" value="4"/>
</dbReference>
<evidence type="ECO:0000256" key="3">
    <source>
        <dbReference type="ARBA" id="ARBA00022490"/>
    </source>
</evidence>
<dbReference type="Proteomes" id="UP000663864">
    <property type="component" value="Unassembled WGS sequence"/>
</dbReference>
<dbReference type="Pfam" id="PF00022">
    <property type="entry name" value="Actin"/>
    <property type="match status" value="2"/>
</dbReference>
<evidence type="ECO:0000256" key="1">
    <source>
        <dbReference type="ARBA" id="ARBA00003520"/>
    </source>
</evidence>
<sequence length="402" mass="45358">MDNEVLITNQPIVIDNGSGMIKAGFAGDPIPKINFPNYVGRPKHVRVMAGGLEGDIFIGPKAEEYRGLLHIAHPMEHGIVQDWNDMEKIWTYIYSKDQLRSASEEHPVLLTEAPLNPRKNREKAAEIFFETFNVPALFISMQAILSLYASGRTTGVVLDSGDGVTHAVPIYEGFAMPHSILRNDVAGRDVTRYLKLLLRKEGYTFKTTAEFEIVKNIKERVCFLSPTVQKDETNQGDKSQFTLPDGTSIELGTSRYRAPEVLFNPELIGEECEGVHEILSGSIQRSDMDLRRTLYQNIVLSGGSTLFRGTYYLNNVINYIRKIVKICLHYVTAKGFGDRLLGELKRIAPKEVKIKISAPRERLYSTWIGGSILASLDTFKKIWVTKREYDTEGAKVIHRKTF</sequence>
<dbReference type="InterPro" id="IPR004000">
    <property type="entry name" value="Actin"/>
</dbReference>
<evidence type="ECO:0000256" key="5">
    <source>
        <dbReference type="ARBA" id="ARBA00022840"/>
    </source>
</evidence>
<comment type="caution">
    <text evidence="8">The sequence shown here is derived from an EMBL/GenBank/DDBJ whole genome shotgun (WGS) entry which is preliminary data.</text>
</comment>
<comment type="similarity">
    <text evidence="7">Belongs to the actin family. ARP1 subfamily.</text>
</comment>
<keyword evidence="3" id="KW-0963">Cytoplasm</keyword>
<comment type="subcellular location">
    <subcellularLocation>
        <location evidence="2">Cytoplasm</location>
        <location evidence="2">Cytoskeleton</location>
    </subcellularLocation>
</comment>
<dbReference type="EMBL" id="CAJNOT010000169">
    <property type="protein sequence ID" value="CAF0875959.1"/>
    <property type="molecule type" value="Genomic_DNA"/>
</dbReference>
<dbReference type="InterPro" id="IPR043129">
    <property type="entry name" value="ATPase_NBD"/>
</dbReference>
<dbReference type="PROSITE" id="PS01132">
    <property type="entry name" value="ACTINS_ACT_LIKE"/>
    <property type="match status" value="1"/>
</dbReference>
<dbReference type="PRINTS" id="PR00190">
    <property type="entry name" value="ACTIN"/>
</dbReference>
<keyword evidence="6" id="KW-0206">Cytoskeleton</keyword>
<organism evidence="8 9">
    <name type="scientific">Rotaria sordida</name>
    <dbReference type="NCBI Taxonomy" id="392033"/>
    <lineage>
        <taxon>Eukaryota</taxon>
        <taxon>Metazoa</taxon>
        <taxon>Spiralia</taxon>
        <taxon>Gnathifera</taxon>
        <taxon>Rotifera</taxon>
        <taxon>Eurotatoria</taxon>
        <taxon>Bdelloidea</taxon>
        <taxon>Philodinida</taxon>
        <taxon>Philodinidae</taxon>
        <taxon>Rotaria</taxon>
    </lineage>
</organism>
<keyword evidence="4" id="KW-0547">Nucleotide-binding</keyword>
<dbReference type="GO" id="GO:0005524">
    <property type="term" value="F:ATP binding"/>
    <property type="evidence" value="ECO:0007669"/>
    <property type="project" value="UniProtKB-KW"/>
</dbReference>
<dbReference type="Gene3D" id="3.90.640.10">
    <property type="entry name" value="Actin, Chain A, domain 4"/>
    <property type="match status" value="1"/>
</dbReference>
<comment type="function">
    <text evidence="1">Actins are highly conserved proteins that are involved in various types of cell motility and are ubiquitously expressed in all eukaryotic cells.</text>
</comment>
<evidence type="ECO:0000313" key="8">
    <source>
        <dbReference type="EMBL" id="CAF0875959.1"/>
    </source>
</evidence>
<dbReference type="FunFam" id="3.90.640.10:FF:000008">
    <property type="entry name" value="alpha-centractin isoform X1"/>
    <property type="match status" value="1"/>
</dbReference>
<protein>
    <submittedName>
        <fullName evidence="8">Uncharacterized protein</fullName>
    </submittedName>
</protein>
<accession>A0A813XV43</accession>
<keyword evidence="5" id="KW-0067">ATP-binding</keyword>
<dbReference type="AlphaFoldDB" id="A0A813XV43"/>
<dbReference type="SUPFAM" id="SSF53067">
    <property type="entry name" value="Actin-like ATPase domain"/>
    <property type="match status" value="2"/>
</dbReference>
<dbReference type="FunFam" id="3.30.420.40:FF:000188">
    <property type="entry name" value="Actin like 6B"/>
    <property type="match status" value="1"/>
</dbReference>
<gene>
    <name evidence="8" type="ORF">ZHD862_LOCUS6133</name>
</gene>
<dbReference type="GO" id="GO:0005856">
    <property type="term" value="C:cytoskeleton"/>
    <property type="evidence" value="ECO:0007669"/>
    <property type="project" value="UniProtKB-SubCell"/>
</dbReference>
<dbReference type="PANTHER" id="PTHR11937">
    <property type="entry name" value="ACTIN"/>
    <property type="match status" value="1"/>
</dbReference>